<gene>
    <name evidence="2" type="ORF">SAMN02744645_2687</name>
</gene>
<organism evidence="2 3">
    <name type="scientific">Stutzerimonas xanthomarina DSM 18231</name>
    <dbReference type="NCBI Taxonomy" id="1403346"/>
    <lineage>
        <taxon>Bacteria</taxon>
        <taxon>Pseudomonadati</taxon>
        <taxon>Pseudomonadota</taxon>
        <taxon>Gammaproteobacteria</taxon>
        <taxon>Pseudomonadales</taxon>
        <taxon>Pseudomonadaceae</taxon>
        <taxon>Stutzerimonas</taxon>
    </lineage>
</organism>
<feature type="transmembrane region" description="Helical" evidence="1">
    <location>
        <begin position="304"/>
        <end position="325"/>
    </location>
</feature>
<feature type="transmembrane region" description="Helical" evidence="1">
    <location>
        <begin position="95"/>
        <end position="116"/>
    </location>
</feature>
<keyword evidence="1" id="KW-0472">Membrane</keyword>
<sequence>MQVIDRRKALSIPPMWRLAFRPFFLGGSLFAMLAIPLWIAAWTGLWPGFQPTGGWLSWHRHEMLFGFAMAIVAGFLLTAGQTWTGQPGVSGNKLIALAVVWLLARLGWLFGLPVALLIPLDLLFMLGVAGLMGRMLWVVRQKRNYPIIAVLSLMIGADVLVLCGVALGDDGLQRQGVLAGLWLVAALMAIIGGRVIPFFTQRGLGHTEAVKPWLWLDVALLVGTGLIAALYAVSVALQQHVALGVLFLAIAVGHLLRLARWYDAGIWRVPLLWSLHLAMLWLVVAATGLALWNFGVLESSSSALHALSVGSMSGLILAMIARVTLGHTGRPLQLPPGIVGAFVLFNLGAASRVFLITEWPLLGLWLAAICWALAFALYVWRYAPMLVAARVDGHPG</sequence>
<dbReference type="Pfam" id="PF05940">
    <property type="entry name" value="NnrS"/>
    <property type="match status" value="1"/>
</dbReference>
<feature type="transmembrane region" description="Helical" evidence="1">
    <location>
        <begin position="179"/>
        <end position="200"/>
    </location>
</feature>
<feature type="transmembrane region" description="Helical" evidence="1">
    <location>
        <begin position="146"/>
        <end position="167"/>
    </location>
</feature>
<dbReference type="Proteomes" id="UP000184000">
    <property type="component" value="Unassembled WGS sequence"/>
</dbReference>
<evidence type="ECO:0000313" key="2">
    <source>
        <dbReference type="EMBL" id="SHH14543.1"/>
    </source>
</evidence>
<keyword evidence="1" id="KW-0812">Transmembrane</keyword>
<feature type="transmembrane region" description="Helical" evidence="1">
    <location>
        <begin position="122"/>
        <end position="139"/>
    </location>
</feature>
<evidence type="ECO:0000313" key="3">
    <source>
        <dbReference type="Proteomes" id="UP000184000"/>
    </source>
</evidence>
<dbReference type="InterPro" id="IPR010266">
    <property type="entry name" value="NnrS"/>
</dbReference>
<dbReference type="RefSeq" id="WP_073301228.1">
    <property type="nucleotide sequence ID" value="NZ_FQXA01000004.1"/>
</dbReference>
<keyword evidence="1" id="KW-1133">Transmembrane helix</keyword>
<evidence type="ECO:0000256" key="1">
    <source>
        <dbReference type="SAM" id="Phobius"/>
    </source>
</evidence>
<accession>A0A1M5QLS1</accession>
<feature type="transmembrane region" description="Helical" evidence="1">
    <location>
        <begin position="63"/>
        <end position="83"/>
    </location>
</feature>
<feature type="transmembrane region" description="Helical" evidence="1">
    <location>
        <begin position="20"/>
        <end position="43"/>
    </location>
</feature>
<proteinExistence type="predicted"/>
<feature type="transmembrane region" description="Helical" evidence="1">
    <location>
        <begin position="240"/>
        <end position="259"/>
    </location>
</feature>
<name>A0A1M5QLS1_9GAMM</name>
<feature type="transmembrane region" description="Helical" evidence="1">
    <location>
        <begin position="337"/>
        <end position="356"/>
    </location>
</feature>
<dbReference type="AlphaFoldDB" id="A0A1M5QLS1"/>
<reference evidence="2 3" key="1">
    <citation type="submission" date="2016-11" db="EMBL/GenBank/DDBJ databases">
        <authorList>
            <person name="Jaros S."/>
            <person name="Januszkiewicz K."/>
            <person name="Wedrychowicz H."/>
        </authorList>
    </citation>
    <scope>NUCLEOTIDE SEQUENCE [LARGE SCALE GENOMIC DNA]</scope>
    <source>
        <strain evidence="2 3">DSM 18231</strain>
    </source>
</reference>
<dbReference type="EMBL" id="FQXA01000004">
    <property type="protein sequence ID" value="SHH14543.1"/>
    <property type="molecule type" value="Genomic_DNA"/>
</dbReference>
<feature type="transmembrane region" description="Helical" evidence="1">
    <location>
        <begin position="212"/>
        <end position="234"/>
    </location>
</feature>
<protein>
    <submittedName>
        <fullName evidence="2">Uncharacterized protein involved in response to NO</fullName>
    </submittedName>
</protein>
<feature type="transmembrane region" description="Helical" evidence="1">
    <location>
        <begin position="362"/>
        <end position="380"/>
    </location>
</feature>
<feature type="transmembrane region" description="Helical" evidence="1">
    <location>
        <begin position="271"/>
        <end position="292"/>
    </location>
</feature>
<dbReference type="GeneID" id="98637034"/>